<feature type="compositionally biased region" description="Polar residues" evidence="5">
    <location>
        <begin position="780"/>
        <end position="796"/>
    </location>
</feature>
<feature type="region of interest" description="Disordered" evidence="5">
    <location>
        <begin position="776"/>
        <end position="810"/>
    </location>
</feature>
<dbReference type="Gene3D" id="3.40.50.300">
    <property type="entry name" value="P-loop containing nucleotide triphosphate hydrolases"/>
    <property type="match status" value="1"/>
</dbReference>
<dbReference type="SMART" id="SM00490">
    <property type="entry name" value="HELICc"/>
    <property type="match status" value="1"/>
</dbReference>
<protein>
    <submittedName>
        <fullName evidence="9">SWI/SNF-related matrix-associated actin-dependent regulator of chromatin subfamily A-like protein 1</fullName>
    </submittedName>
</protein>
<dbReference type="PROSITE" id="PS51194">
    <property type="entry name" value="HELICASE_CTER"/>
    <property type="match status" value="1"/>
</dbReference>
<dbReference type="Pfam" id="PF00176">
    <property type="entry name" value="SNF2-rel_dom"/>
    <property type="match status" value="1"/>
</dbReference>
<dbReference type="Gene3D" id="3.40.50.10810">
    <property type="entry name" value="Tandem AAA-ATPase domain"/>
    <property type="match status" value="1"/>
</dbReference>
<dbReference type="WBParaSite" id="MCU_000330-RB">
    <property type="protein sequence ID" value="MCU_000330-RB"/>
    <property type="gene ID" value="MCU_000330"/>
</dbReference>
<feature type="domain" description="Helicase ATP-binding" evidence="6">
    <location>
        <begin position="242"/>
        <end position="413"/>
    </location>
</feature>
<dbReference type="GO" id="GO:0005524">
    <property type="term" value="F:ATP binding"/>
    <property type="evidence" value="ECO:0007669"/>
    <property type="project" value="InterPro"/>
</dbReference>
<keyword evidence="3" id="KW-0539">Nucleus</keyword>
<keyword evidence="2" id="KW-0378">Hydrolase</keyword>
<feature type="domain" description="HARP" evidence="8">
    <location>
        <begin position="123"/>
        <end position="197"/>
    </location>
</feature>
<dbReference type="Pfam" id="PF07443">
    <property type="entry name" value="HARP"/>
    <property type="match status" value="1"/>
</dbReference>
<dbReference type="InterPro" id="IPR038718">
    <property type="entry name" value="SNF2-like_sf"/>
</dbReference>
<evidence type="ECO:0000256" key="4">
    <source>
        <dbReference type="PROSITE-ProRule" id="PRU00800"/>
    </source>
</evidence>
<dbReference type="AlphaFoldDB" id="A0A5K3EGC3"/>
<dbReference type="GO" id="GO:0016787">
    <property type="term" value="F:hydrolase activity"/>
    <property type="evidence" value="ECO:0007669"/>
    <property type="project" value="UniProtKB-KW"/>
</dbReference>
<dbReference type="PANTHER" id="PTHR45766:SF6">
    <property type="entry name" value="SWI_SNF-RELATED MATRIX-ASSOCIATED ACTIN-DEPENDENT REGULATOR OF CHROMATIN SUBFAMILY A-LIKE PROTEIN 1"/>
    <property type="match status" value="1"/>
</dbReference>
<comment type="similarity">
    <text evidence="4">Belongs to the SNF2/RAD54 helicase family. SMARCAL1 subfamily.</text>
</comment>
<dbReference type="PANTHER" id="PTHR45766">
    <property type="entry name" value="DNA ANNEALING HELICASE AND ENDONUCLEASE ZRANB3 FAMILY MEMBER"/>
    <property type="match status" value="1"/>
</dbReference>
<dbReference type="SUPFAM" id="SSF52540">
    <property type="entry name" value="P-loop containing nucleoside triphosphate hydrolases"/>
    <property type="match status" value="2"/>
</dbReference>
<evidence type="ECO:0000259" key="8">
    <source>
        <dbReference type="PROSITE" id="PS51467"/>
    </source>
</evidence>
<dbReference type="SMART" id="SM00487">
    <property type="entry name" value="DEXDc"/>
    <property type="match status" value="1"/>
</dbReference>
<sequence>MLLFRTKPLALIVVVDVLIHLDMNETNRLSEWERQEVERKRLEALSRRQRSIGSAQPSNTKSFPSNVVYQDNRLQQRVGNQLRHPPTGHSFNPQPKTAFNTASQKRLGAPLPQTAAPPSKRLLLSKRPKFKVSCVLVDRDHFEVQANYHAGLMIVFKALPSRQYDSTSRKWRFLLSDYREFLKKAAAIDDIQLEGLSSAVVSTFRQKIDGIKPPKEAEVRLEERLPKELIGSLMNFQRDGVSLALNRNGRILLADDMGLGKTLQGLAIAAAYRSEWPLLIVTPSSVRFAWREQAIRWLGGPLNLSRADINVVSSVRNFTADSDGVDSDTLHRKPITIFSYDLLSRCAGQMVHNLSFGVVIMDESHFLKNIKTSRTKAALPILKAAKRVILLTGTPALSRPVELYPQITAVQPFLFRGGFHEFGLRYCAAKENPWGWDYSGCSNMQELQIILEETIMTRRVKSEVLSQLPAKRREVVVLDPGLIKRSATFQRHHDLNLAAVDLKALDRHGDLLRYFMETCRVKQQAVGQYVSDLLEADRKFILFAHHQEMLDAMSSILESKSVGYIRIDGKTPSEQRSVVCERFQTEDNCKVALLSITAASTGLNLTAASLVVFAELFWNPGVLVQAEDRAYRIGQKDSVNIQYLLAESTADDQLWALVKNKLDVLSKAGLNTESFDNMDLTRVPSTKAKLEPKLDQFFSKEDNPALVSIPDKISQKSSQVDTKPEDVVDGLLFEEIPPELFTTDFDSEPVHEVLERTRQEDLQKRRVSPLFPSAPFSPFDQSPLSSTCSTKRSSQVLVPASPEKENVDALDDDDDLLQYIAEAAEEKWLTDSFLNQTG</sequence>
<evidence type="ECO:0000256" key="2">
    <source>
        <dbReference type="ARBA" id="ARBA00022801"/>
    </source>
</evidence>
<dbReference type="InterPro" id="IPR001650">
    <property type="entry name" value="Helicase_C-like"/>
</dbReference>
<dbReference type="GO" id="GO:0031297">
    <property type="term" value="P:replication fork processing"/>
    <property type="evidence" value="ECO:0007669"/>
    <property type="project" value="TreeGrafter"/>
</dbReference>
<dbReference type="Pfam" id="PF00271">
    <property type="entry name" value="Helicase_C"/>
    <property type="match status" value="1"/>
</dbReference>
<feature type="region of interest" description="Disordered" evidence="5">
    <location>
        <begin position="46"/>
        <end position="66"/>
    </location>
</feature>
<proteinExistence type="inferred from homology"/>
<comment type="subcellular location">
    <subcellularLocation>
        <location evidence="1">Nucleus</location>
    </subcellularLocation>
</comment>
<dbReference type="GO" id="GO:0006281">
    <property type="term" value="P:DNA repair"/>
    <property type="evidence" value="ECO:0007669"/>
    <property type="project" value="TreeGrafter"/>
</dbReference>
<accession>A0A5K3EGC3</accession>
<evidence type="ECO:0000259" key="7">
    <source>
        <dbReference type="PROSITE" id="PS51194"/>
    </source>
</evidence>
<dbReference type="InterPro" id="IPR014001">
    <property type="entry name" value="Helicase_ATP-bd"/>
</dbReference>
<dbReference type="CDD" id="cd18793">
    <property type="entry name" value="SF2_C_SNF"/>
    <property type="match status" value="1"/>
</dbReference>
<dbReference type="PROSITE" id="PS51467">
    <property type="entry name" value="HARP"/>
    <property type="match status" value="1"/>
</dbReference>
<dbReference type="InterPro" id="IPR027417">
    <property type="entry name" value="P-loop_NTPase"/>
</dbReference>
<dbReference type="FunFam" id="3.40.50.300:FF:003021">
    <property type="entry name" value="Uncharacterized protein (Fragment)"/>
    <property type="match status" value="1"/>
</dbReference>
<evidence type="ECO:0000256" key="3">
    <source>
        <dbReference type="ARBA" id="ARBA00023242"/>
    </source>
</evidence>
<reference evidence="9" key="1">
    <citation type="submission" date="2019-11" db="UniProtKB">
        <authorList>
            <consortium name="WormBaseParasite"/>
        </authorList>
    </citation>
    <scope>IDENTIFICATION</scope>
</reference>
<dbReference type="CDD" id="cd18010">
    <property type="entry name" value="DEXHc_HARP_SMARCAL1"/>
    <property type="match status" value="1"/>
</dbReference>
<dbReference type="GO" id="GO:0043596">
    <property type="term" value="C:nuclear replication fork"/>
    <property type="evidence" value="ECO:0007669"/>
    <property type="project" value="TreeGrafter"/>
</dbReference>
<name>A0A5K3EGC3_MESCO</name>
<organism evidence="9">
    <name type="scientific">Mesocestoides corti</name>
    <name type="common">Flatworm</name>
    <dbReference type="NCBI Taxonomy" id="53468"/>
    <lineage>
        <taxon>Eukaryota</taxon>
        <taxon>Metazoa</taxon>
        <taxon>Spiralia</taxon>
        <taxon>Lophotrochozoa</taxon>
        <taxon>Platyhelminthes</taxon>
        <taxon>Cestoda</taxon>
        <taxon>Eucestoda</taxon>
        <taxon>Cyclophyllidea</taxon>
        <taxon>Mesocestoididae</taxon>
        <taxon>Mesocestoides</taxon>
    </lineage>
</organism>
<dbReference type="InterPro" id="IPR049730">
    <property type="entry name" value="SNF2/RAD54-like_C"/>
</dbReference>
<dbReference type="InterPro" id="IPR000330">
    <property type="entry name" value="SNF2_N"/>
</dbReference>
<dbReference type="InterPro" id="IPR010003">
    <property type="entry name" value="HARP_dom"/>
</dbReference>
<evidence type="ECO:0000256" key="5">
    <source>
        <dbReference type="SAM" id="MobiDB-lite"/>
    </source>
</evidence>
<dbReference type="PROSITE" id="PS51192">
    <property type="entry name" value="HELICASE_ATP_BIND_1"/>
    <property type="match status" value="1"/>
</dbReference>
<feature type="domain" description="Helicase C-terminal" evidence="7">
    <location>
        <begin position="525"/>
        <end position="681"/>
    </location>
</feature>
<evidence type="ECO:0000256" key="1">
    <source>
        <dbReference type="ARBA" id="ARBA00004123"/>
    </source>
</evidence>
<feature type="compositionally biased region" description="Polar residues" evidence="5">
    <location>
        <begin position="51"/>
        <end position="66"/>
    </location>
</feature>
<evidence type="ECO:0000313" key="9">
    <source>
        <dbReference type="WBParaSite" id="MCU_000330-RB"/>
    </source>
</evidence>
<evidence type="ECO:0000259" key="6">
    <source>
        <dbReference type="PROSITE" id="PS51192"/>
    </source>
</evidence>